<feature type="domain" description="HTH cro/C1-type" evidence="1">
    <location>
        <begin position="20"/>
        <end position="63"/>
    </location>
</feature>
<evidence type="ECO:0000259" key="1">
    <source>
        <dbReference type="PROSITE" id="PS50943"/>
    </source>
</evidence>
<dbReference type="EMBL" id="QTTT01000001">
    <property type="protein sequence ID" value="REE97848.1"/>
    <property type="molecule type" value="Genomic_DNA"/>
</dbReference>
<protein>
    <submittedName>
        <fullName evidence="2">Helix-turn-helix protein</fullName>
    </submittedName>
</protein>
<dbReference type="PROSITE" id="PS50943">
    <property type="entry name" value="HTH_CROC1"/>
    <property type="match status" value="1"/>
</dbReference>
<dbReference type="Proteomes" id="UP000256661">
    <property type="component" value="Unassembled WGS sequence"/>
</dbReference>
<dbReference type="RefSeq" id="WP_170177688.1">
    <property type="nucleotide sequence ID" value="NZ_QTTT01000001.1"/>
</dbReference>
<gene>
    <name evidence="2" type="ORF">DFJ69_3323</name>
</gene>
<evidence type="ECO:0000313" key="3">
    <source>
        <dbReference type="Proteomes" id="UP000256661"/>
    </source>
</evidence>
<dbReference type="AlphaFoldDB" id="A0A3D9SPL0"/>
<dbReference type="Gene3D" id="1.10.260.40">
    <property type="entry name" value="lambda repressor-like DNA-binding domains"/>
    <property type="match status" value="1"/>
</dbReference>
<proteinExistence type="predicted"/>
<dbReference type="InterPro" id="IPR001387">
    <property type="entry name" value="Cro/C1-type_HTH"/>
</dbReference>
<comment type="caution">
    <text evidence="2">The sequence shown here is derived from an EMBL/GenBank/DDBJ whole genome shotgun (WGS) entry which is preliminary data.</text>
</comment>
<evidence type="ECO:0000313" key="2">
    <source>
        <dbReference type="EMBL" id="REE97848.1"/>
    </source>
</evidence>
<dbReference type="SMART" id="SM00530">
    <property type="entry name" value="HTH_XRE"/>
    <property type="match status" value="1"/>
</dbReference>
<reference evidence="2 3" key="1">
    <citation type="submission" date="2018-08" db="EMBL/GenBank/DDBJ databases">
        <title>Sequencing the genomes of 1000 actinobacteria strains.</title>
        <authorList>
            <person name="Klenk H.-P."/>
        </authorList>
    </citation>
    <scope>NUCLEOTIDE SEQUENCE [LARGE SCALE GENOMIC DNA]</scope>
    <source>
        <strain evidence="2 3">DSM 43927</strain>
    </source>
</reference>
<keyword evidence="3" id="KW-1185">Reference proteome</keyword>
<dbReference type="InterPro" id="IPR043917">
    <property type="entry name" value="DUF5753"/>
</dbReference>
<dbReference type="Pfam" id="PF19054">
    <property type="entry name" value="DUF5753"/>
    <property type="match status" value="1"/>
</dbReference>
<dbReference type="SUPFAM" id="SSF47413">
    <property type="entry name" value="lambda repressor-like DNA-binding domains"/>
    <property type="match status" value="1"/>
</dbReference>
<sequence length="269" mass="30229">MMARPLVPERSLWHLIAVEVRRQRELHQLSGSHLANLLGCDRSTVSRIENGLRRLSPDNAAQLDELWRTGGLFTRLVRFAAAADDGNWFTGLTQYEEQATHHRMWEALLIPGIFQTPDYARAALTVGMVDDVEAAFNLRMARQTAVFDRPRVANISVLLNWVALAQPVGDAETMRGQLARLLELSELPNVSVRIVEKEANVHLGLDGSFTLLTVDDHDIAFADAPERGRLMIDPPDVQRFAVRYERISNIATPIGPSRALIERAMETYQ</sequence>
<organism evidence="2 3">
    <name type="scientific">Thermomonospora umbrina</name>
    <dbReference type="NCBI Taxonomy" id="111806"/>
    <lineage>
        <taxon>Bacteria</taxon>
        <taxon>Bacillati</taxon>
        <taxon>Actinomycetota</taxon>
        <taxon>Actinomycetes</taxon>
        <taxon>Streptosporangiales</taxon>
        <taxon>Thermomonosporaceae</taxon>
        <taxon>Thermomonospora</taxon>
    </lineage>
</organism>
<dbReference type="Pfam" id="PF13560">
    <property type="entry name" value="HTH_31"/>
    <property type="match status" value="1"/>
</dbReference>
<dbReference type="GO" id="GO:0003677">
    <property type="term" value="F:DNA binding"/>
    <property type="evidence" value="ECO:0007669"/>
    <property type="project" value="InterPro"/>
</dbReference>
<dbReference type="CDD" id="cd00093">
    <property type="entry name" value="HTH_XRE"/>
    <property type="match status" value="1"/>
</dbReference>
<name>A0A3D9SPL0_9ACTN</name>
<dbReference type="InterPro" id="IPR010982">
    <property type="entry name" value="Lambda_DNA-bd_dom_sf"/>
</dbReference>
<accession>A0A3D9SPL0</accession>